<dbReference type="Proteomes" id="UP001151760">
    <property type="component" value="Unassembled WGS sequence"/>
</dbReference>
<protein>
    <recommendedName>
        <fullName evidence="3">Gag-Pol polyprotein</fullName>
    </recommendedName>
</protein>
<proteinExistence type="predicted"/>
<sequence length="185" mass="21529">MNYLLQGIPNDIYNSVDACKDAKKWERIKRLMHGFDITKQERHSRLMNEFDKFVAMEGESLVSMYERMTTLVNVMDRNNVCPIQTSINTKFLNSLQPEWSKYVTLTRQKYNLMDIDYDVLFDNLSQFEPHVQASKAKKAASNHDPLALVAHSNVHSLHSHASPSYSHSLQPYYVLSFHIMITKED</sequence>
<accession>A0ABQ4YBJ8</accession>
<reference evidence="1" key="2">
    <citation type="submission" date="2022-01" db="EMBL/GenBank/DDBJ databases">
        <authorList>
            <person name="Yamashiro T."/>
            <person name="Shiraishi A."/>
            <person name="Satake H."/>
            <person name="Nakayama K."/>
        </authorList>
    </citation>
    <scope>NUCLEOTIDE SEQUENCE</scope>
</reference>
<gene>
    <name evidence="1" type="ORF">Tco_0724909</name>
</gene>
<name>A0ABQ4YBJ8_9ASTR</name>
<evidence type="ECO:0008006" key="3">
    <source>
        <dbReference type="Google" id="ProtNLM"/>
    </source>
</evidence>
<organism evidence="1 2">
    <name type="scientific">Tanacetum coccineum</name>
    <dbReference type="NCBI Taxonomy" id="301880"/>
    <lineage>
        <taxon>Eukaryota</taxon>
        <taxon>Viridiplantae</taxon>
        <taxon>Streptophyta</taxon>
        <taxon>Embryophyta</taxon>
        <taxon>Tracheophyta</taxon>
        <taxon>Spermatophyta</taxon>
        <taxon>Magnoliopsida</taxon>
        <taxon>eudicotyledons</taxon>
        <taxon>Gunneridae</taxon>
        <taxon>Pentapetalae</taxon>
        <taxon>asterids</taxon>
        <taxon>campanulids</taxon>
        <taxon>Asterales</taxon>
        <taxon>Asteraceae</taxon>
        <taxon>Asteroideae</taxon>
        <taxon>Anthemideae</taxon>
        <taxon>Anthemidinae</taxon>
        <taxon>Tanacetum</taxon>
    </lineage>
</organism>
<dbReference type="EMBL" id="BQNB010010274">
    <property type="protein sequence ID" value="GJS75028.1"/>
    <property type="molecule type" value="Genomic_DNA"/>
</dbReference>
<evidence type="ECO:0000313" key="2">
    <source>
        <dbReference type="Proteomes" id="UP001151760"/>
    </source>
</evidence>
<comment type="caution">
    <text evidence="1">The sequence shown here is derived from an EMBL/GenBank/DDBJ whole genome shotgun (WGS) entry which is preliminary data.</text>
</comment>
<reference evidence="1" key="1">
    <citation type="journal article" date="2022" name="Int. J. Mol. Sci.">
        <title>Draft Genome of Tanacetum Coccineum: Genomic Comparison of Closely Related Tanacetum-Family Plants.</title>
        <authorList>
            <person name="Yamashiro T."/>
            <person name="Shiraishi A."/>
            <person name="Nakayama K."/>
            <person name="Satake H."/>
        </authorList>
    </citation>
    <scope>NUCLEOTIDE SEQUENCE</scope>
</reference>
<evidence type="ECO:0000313" key="1">
    <source>
        <dbReference type="EMBL" id="GJS75028.1"/>
    </source>
</evidence>
<keyword evidence="2" id="KW-1185">Reference proteome</keyword>